<proteinExistence type="predicted"/>
<dbReference type="EMBL" id="JAGPXC010000005">
    <property type="protein sequence ID" value="KAH6653420.1"/>
    <property type="molecule type" value="Genomic_DNA"/>
</dbReference>
<dbReference type="GeneID" id="70129149"/>
<reference evidence="1" key="1">
    <citation type="journal article" date="2021" name="Nat. Commun.">
        <title>Genetic determinants of endophytism in the Arabidopsis root mycobiome.</title>
        <authorList>
            <person name="Mesny F."/>
            <person name="Miyauchi S."/>
            <person name="Thiergart T."/>
            <person name="Pickel B."/>
            <person name="Atanasova L."/>
            <person name="Karlsson M."/>
            <person name="Huettel B."/>
            <person name="Barry K.W."/>
            <person name="Haridas S."/>
            <person name="Chen C."/>
            <person name="Bauer D."/>
            <person name="Andreopoulos W."/>
            <person name="Pangilinan J."/>
            <person name="LaButti K."/>
            <person name="Riley R."/>
            <person name="Lipzen A."/>
            <person name="Clum A."/>
            <person name="Drula E."/>
            <person name="Henrissat B."/>
            <person name="Kohler A."/>
            <person name="Grigoriev I.V."/>
            <person name="Martin F.M."/>
            <person name="Hacquard S."/>
        </authorList>
    </citation>
    <scope>NUCLEOTIDE SEQUENCE</scope>
    <source>
        <strain evidence="1">MPI-SDFR-AT-0073</strain>
    </source>
</reference>
<dbReference type="AlphaFoldDB" id="A0A9P8UK18"/>
<evidence type="ECO:0000313" key="1">
    <source>
        <dbReference type="EMBL" id="KAH6653420.1"/>
    </source>
</evidence>
<evidence type="ECO:0000313" key="2">
    <source>
        <dbReference type="Proteomes" id="UP000758603"/>
    </source>
</evidence>
<dbReference type="Proteomes" id="UP000758603">
    <property type="component" value="Unassembled WGS sequence"/>
</dbReference>
<protein>
    <submittedName>
        <fullName evidence="1">Uncharacterized protein</fullName>
    </submittedName>
</protein>
<dbReference type="RefSeq" id="XP_045957697.1">
    <property type="nucleotide sequence ID" value="XM_046100257.1"/>
</dbReference>
<keyword evidence="2" id="KW-1185">Reference proteome</keyword>
<organism evidence="1 2">
    <name type="scientific">Truncatella angustata</name>
    <dbReference type="NCBI Taxonomy" id="152316"/>
    <lineage>
        <taxon>Eukaryota</taxon>
        <taxon>Fungi</taxon>
        <taxon>Dikarya</taxon>
        <taxon>Ascomycota</taxon>
        <taxon>Pezizomycotina</taxon>
        <taxon>Sordariomycetes</taxon>
        <taxon>Xylariomycetidae</taxon>
        <taxon>Amphisphaeriales</taxon>
        <taxon>Sporocadaceae</taxon>
        <taxon>Truncatella</taxon>
    </lineage>
</organism>
<comment type="caution">
    <text evidence="1">The sequence shown here is derived from an EMBL/GenBank/DDBJ whole genome shotgun (WGS) entry which is preliminary data.</text>
</comment>
<sequence length="275" mass="32016">MTHFSTEMLALPIHETGVDDNSVCPRQLSEPPLDYSKYKEQLQKLVDMNKARIQDVSQNVQPHVSASDGSNTEHRLHPLRPSYATYEAAHHLQIPRNDDNVSTVGFLVNSNDRQAEVDFFENPRFENDDDEFITFTAHWKSSRVTSDDLVGLSVYRAQQLVEEEFGLEILNQWKKRLLVQRQIRGKAWHPWSIQELRTPLLDQKTDMATFEAVWTPTNVSLSEIIIHSEGYDDAKNAVVERFGTNAWKRQEAKLVARRRRTMRKRRFARGRGWSR</sequence>
<gene>
    <name evidence="1" type="ORF">BKA67DRAFT_537104</name>
</gene>
<name>A0A9P8UK18_9PEZI</name>
<accession>A0A9P8UK18</accession>